<dbReference type="EMBL" id="BSXS01012774">
    <property type="protein sequence ID" value="GMF02991.1"/>
    <property type="molecule type" value="Genomic_DNA"/>
</dbReference>
<gene>
    <name evidence="1" type="ORF">Amon02_001163500</name>
</gene>
<evidence type="ECO:0000313" key="1">
    <source>
        <dbReference type="EMBL" id="GMF02991.1"/>
    </source>
</evidence>
<sequence>MSIHAKTLIHNNNNNNNLSNSHQVHANNNNNHKRRESTSSISSANSLNALSSATTTASSVSSTSATGSTSQKSKKTSDSRLSLIQLSFVLGLPNNVKETAKREREILAILKDDLGFALGEKTWIRDTPSDERVRLIEQLYHLTEAKYGYGYTKEDLSVVVRRASYYLMQGRLRRERRMERKKSGLELSKKRSKKNLQDGVGSGVVISPDSN</sequence>
<keyword evidence="2" id="KW-1185">Reference proteome</keyword>
<organism evidence="1 2">
    <name type="scientific">Ambrosiozyma monospora</name>
    <name type="common">Yeast</name>
    <name type="synonym">Endomycopsis monosporus</name>
    <dbReference type="NCBI Taxonomy" id="43982"/>
    <lineage>
        <taxon>Eukaryota</taxon>
        <taxon>Fungi</taxon>
        <taxon>Dikarya</taxon>
        <taxon>Ascomycota</taxon>
        <taxon>Saccharomycotina</taxon>
        <taxon>Pichiomycetes</taxon>
        <taxon>Pichiales</taxon>
        <taxon>Pichiaceae</taxon>
        <taxon>Ambrosiozyma</taxon>
    </lineage>
</organism>
<protein>
    <submittedName>
        <fullName evidence="1">Unnamed protein product</fullName>
    </submittedName>
</protein>
<evidence type="ECO:0000313" key="2">
    <source>
        <dbReference type="Proteomes" id="UP001165064"/>
    </source>
</evidence>
<proteinExistence type="predicted"/>
<accession>A0ACB5U750</accession>
<dbReference type="Proteomes" id="UP001165064">
    <property type="component" value="Unassembled WGS sequence"/>
</dbReference>
<name>A0ACB5U750_AMBMO</name>
<comment type="caution">
    <text evidence="1">The sequence shown here is derived from an EMBL/GenBank/DDBJ whole genome shotgun (WGS) entry which is preliminary data.</text>
</comment>
<reference evidence="1" key="1">
    <citation type="submission" date="2023-04" db="EMBL/GenBank/DDBJ databases">
        <title>Ambrosiozyma monospora NBRC 10751.</title>
        <authorList>
            <person name="Ichikawa N."/>
            <person name="Sato H."/>
            <person name="Tonouchi N."/>
        </authorList>
    </citation>
    <scope>NUCLEOTIDE SEQUENCE</scope>
    <source>
        <strain evidence="1">NBRC 10751</strain>
    </source>
</reference>